<dbReference type="EMBL" id="CAMXCT010006090">
    <property type="protein sequence ID" value="CAI4013909.1"/>
    <property type="molecule type" value="Genomic_DNA"/>
</dbReference>
<protein>
    <submittedName>
        <fullName evidence="4">SET domain-containing protein</fullName>
    </submittedName>
</protein>
<feature type="domain" description="SET" evidence="2">
    <location>
        <begin position="617"/>
        <end position="837"/>
    </location>
</feature>
<keyword evidence="1" id="KW-0802">TPR repeat</keyword>
<dbReference type="EMBL" id="CAMXCT030006090">
    <property type="protein sequence ID" value="CAL4801221.1"/>
    <property type="molecule type" value="Genomic_DNA"/>
</dbReference>
<dbReference type="Gene3D" id="1.25.40.10">
    <property type="entry name" value="Tetratricopeptide repeat domain"/>
    <property type="match status" value="2"/>
</dbReference>
<dbReference type="InterPro" id="IPR053209">
    <property type="entry name" value="Gramillin-biosynth_MTr"/>
</dbReference>
<dbReference type="PROSITE" id="PS50280">
    <property type="entry name" value="SET"/>
    <property type="match status" value="1"/>
</dbReference>
<dbReference type="EMBL" id="CAMXCT020006090">
    <property type="protein sequence ID" value="CAL1167284.1"/>
    <property type="molecule type" value="Genomic_DNA"/>
</dbReference>
<dbReference type="InterPro" id="IPR011990">
    <property type="entry name" value="TPR-like_helical_dom_sf"/>
</dbReference>
<dbReference type="SUPFAM" id="SSF82199">
    <property type="entry name" value="SET domain"/>
    <property type="match status" value="1"/>
</dbReference>
<evidence type="ECO:0000313" key="3">
    <source>
        <dbReference type="EMBL" id="CAI4013909.1"/>
    </source>
</evidence>
<dbReference type="Proteomes" id="UP001152797">
    <property type="component" value="Unassembled WGS sequence"/>
</dbReference>
<reference evidence="3" key="1">
    <citation type="submission" date="2022-10" db="EMBL/GenBank/DDBJ databases">
        <authorList>
            <person name="Chen Y."/>
            <person name="Dougan E. K."/>
            <person name="Chan C."/>
            <person name="Rhodes N."/>
            <person name="Thang M."/>
        </authorList>
    </citation>
    <scope>NUCLEOTIDE SEQUENCE</scope>
</reference>
<dbReference type="InterPro" id="IPR046341">
    <property type="entry name" value="SET_dom_sf"/>
</dbReference>
<name>A0A9P1DR92_9DINO</name>
<organism evidence="3">
    <name type="scientific">Cladocopium goreaui</name>
    <dbReference type="NCBI Taxonomy" id="2562237"/>
    <lineage>
        <taxon>Eukaryota</taxon>
        <taxon>Sar</taxon>
        <taxon>Alveolata</taxon>
        <taxon>Dinophyceae</taxon>
        <taxon>Suessiales</taxon>
        <taxon>Symbiodiniaceae</taxon>
        <taxon>Cladocopium</taxon>
    </lineage>
</organism>
<keyword evidence="5" id="KW-1185">Reference proteome</keyword>
<dbReference type="Gene3D" id="2.170.270.10">
    <property type="entry name" value="SET domain"/>
    <property type="match status" value="1"/>
</dbReference>
<dbReference type="AlphaFoldDB" id="A0A9P1DR92"/>
<evidence type="ECO:0000313" key="4">
    <source>
        <dbReference type="EMBL" id="CAL4801221.1"/>
    </source>
</evidence>
<comment type="caution">
    <text evidence="3">The sequence shown here is derived from an EMBL/GenBank/DDBJ whole genome shotgun (WGS) entry which is preliminary data.</text>
</comment>
<dbReference type="PROSITE" id="PS50005">
    <property type="entry name" value="TPR"/>
    <property type="match status" value="1"/>
</dbReference>
<reference evidence="4 5" key="2">
    <citation type="submission" date="2024-05" db="EMBL/GenBank/DDBJ databases">
        <authorList>
            <person name="Chen Y."/>
            <person name="Shah S."/>
            <person name="Dougan E. K."/>
            <person name="Thang M."/>
            <person name="Chan C."/>
        </authorList>
    </citation>
    <scope>NUCLEOTIDE SEQUENCE [LARGE SCALE GENOMIC DNA]</scope>
</reference>
<gene>
    <name evidence="3" type="ORF">C1SCF055_LOCUS38848</name>
</gene>
<dbReference type="OrthoDB" id="429944at2759"/>
<dbReference type="PANTHER" id="PTHR47643:SF2">
    <property type="entry name" value="TPR DOMAIN PROTEIN (AFU_ORTHOLOGUE AFUA_5G12710)"/>
    <property type="match status" value="1"/>
</dbReference>
<dbReference type="InterPro" id="IPR001214">
    <property type="entry name" value="SET_dom"/>
</dbReference>
<feature type="repeat" description="TPR" evidence="1">
    <location>
        <begin position="468"/>
        <end position="501"/>
    </location>
</feature>
<proteinExistence type="predicted"/>
<dbReference type="PANTHER" id="PTHR47643">
    <property type="entry name" value="TPR DOMAIN PROTEIN (AFU_ORTHOLOGUE AFUA_5G12710)"/>
    <property type="match status" value="1"/>
</dbReference>
<dbReference type="Pfam" id="PF00856">
    <property type="entry name" value="SET"/>
    <property type="match status" value="1"/>
</dbReference>
<evidence type="ECO:0000313" key="5">
    <source>
        <dbReference type="Proteomes" id="UP001152797"/>
    </source>
</evidence>
<accession>A0A9P1DR92</accession>
<dbReference type="SMART" id="SM00317">
    <property type="entry name" value="SET"/>
    <property type="match status" value="1"/>
</dbReference>
<evidence type="ECO:0000259" key="2">
    <source>
        <dbReference type="PROSITE" id="PS50280"/>
    </source>
</evidence>
<evidence type="ECO:0000256" key="1">
    <source>
        <dbReference type="PROSITE-ProRule" id="PRU00339"/>
    </source>
</evidence>
<dbReference type="SUPFAM" id="SSF48452">
    <property type="entry name" value="TPR-like"/>
    <property type="match status" value="2"/>
</dbReference>
<sequence>MMEMPGMSDLLDQMRSMPPELLEQLRQEGPEQMLQRLGMTQPVSDSTMGVRDVRKAAEVEAPAIYAEVLASYCHPDAVREYDKLRAEEREKLLKALRVTVEENFQHFSSQMMQEQLLNKASSLKARNAVKDSPLVRALRLVTASELLHPEALEAVEATLHNWGRKMPRDLHVMQFMMGYQNHVLKFKDPGSNKEMWTLRTNSTIIKPEASTSQPRKWAQLQPMGISALRLFGVATGRVLVGKLIVPPMVTVGITTLLQDDLGEVIQLGLYNQLQGGVTGHQAQELAEKQFCKGAKLQIAEPFLKIFKDGNQGIRVDSPHDIRLETPGKAGDTIQDLQDFRQSGNELYKNGQFEAALLEYWRGLRACDEIAVLLSNRSQAHLKTECWAEACRDSAASLLLRPQGAKHRARYVLILQGLGFPDLAQRAQKAFSDSSMGRLEPSIQDTQAVLRLTLKVPHLRTGGRSEEDSASLKEKGNMAFREGKFSEAATFYTQALEGHPAAEEVANLLRNVALSSTRAGLLHDAVAAAAASLRLQFHAKAVYHLAHALALLGELELSEEVLSQTGTQTGTQAAMTQLTGEVATTKGYVSLKYPSEMVAAAATMCRWPGKFMVDWVSEAIVIERVARKGRGVRSLRDIAFGETLIIQRPRGSVSTDATTGELLTSTDTNSGLIEDASKVKLTSQLTSMASKDQLLAKVLSNLEDGTGVERPVMSFHSFLDSLQASVLPLLLQQAEFFSATERLELSYARIQGVVNVNVHGDSKESMRNWQAGKSQANSRGNKLLGGSTALYPAVSMINHSNEPNCVLLPFFNEDEPKGMAVSARRHISRGEELTLAYLDDPEAVKAKWGIS</sequence>
<dbReference type="InterPro" id="IPR019734">
    <property type="entry name" value="TPR_rpt"/>
</dbReference>